<evidence type="ECO:0000313" key="3">
    <source>
        <dbReference type="EMBL" id="KAJ2900104.1"/>
    </source>
</evidence>
<feature type="compositionally biased region" description="Polar residues" evidence="2">
    <location>
        <begin position="175"/>
        <end position="186"/>
    </location>
</feature>
<feature type="coiled-coil region" evidence="1">
    <location>
        <begin position="57"/>
        <end position="84"/>
    </location>
</feature>
<organism evidence="3 4">
    <name type="scientific">Zalerion maritima</name>
    <dbReference type="NCBI Taxonomy" id="339359"/>
    <lineage>
        <taxon>Eukaryota</taxon>
        <taxon>Fungi</taxon>
        <taxon>Dikarya</taxon>
        <taxon>Ascomycota</taxon>
        <taxon>Pezizomycotina</taxon>
        <taxon>Sordariomycetes</taxon>
        <taxon>Lulworthiomycetidae</taxon>
        <taxon>Lulworthiales</taxon>
        <taxon>Lulworthiaceae</taxon>
        <taxon>Zalerion</taxon>
    </lineage>
</organism>
<evidence type="ECO:0000313" key="4">
    <source>
        <dbReference type="Proteomes" id="UP001201980"/>
    </source>
</evidence>
<feature type="compositionally biased region" description="Pro residues" evidence="2">
    <location>
        <begin position="155"/>
        <end position="164"/>
    </location>
</feature>
<evidence type="ECO:0000256" key="1">
    <source>
        <dbReference type="SAM" id="Coils"/>
    </source>
</evidence>
<proteinExistence type="predicted"/>
<keyword evidence="1" id="KW-0175">Coiled coil</keyword>
<feature type="region of interest" description="Disordered" evidence="2">
    <location>
        <begin position="151"/>
        <end position="197"/>
    </location>
</feature>
<protein>
    <submittedName>
        <fullName evidence="3">Uncharacterized protein</fullName>
    </submittedName>
</protein>
<dbReference type="AlphaFoldDB" id="A0AAD5RQ91"/>
<reference evidence="3" key="1">
    <citation type="submission" date="2022-07" db="EMBL/GenBank/DDBJ databases">
        <title>Draft genome sequence of Zalerion maritima ATCC 34329, a (micro)plastics degrading marine fungus.</title>
        <authorList>
            <person name="Paco A."/>
            <person name="Goncalves M.F.M."/>
            <person name="Rocha-Santos T.A.P."/>
            <person name="Alves A."/>
        </authorList>
    </citation>
    <scope>NUCLEOTIDE SEQUENCE</scope>
    <source>
        <strain evidence="3">ATCC 34329</strain>
    </source>
</reference>
<dbReference type="Proteomes" id="UP001201980">
    <property type="component" value="Unassembled WGS sequence"/>
</dbReference>
<comment type="caution">
    <text evidence="3">The sequence shown here is derived from an EMBL/GenBank/DDBJ whole genome shotgun (WGS) entry which is preliminary data.</text>
</comment>
<gene>
    <name evidence="3" type="ORF">MKZ38_002597</name>
</gene>
<evidence type="ECO:0000256" key="2">
    <source>
        <dbReference type="SAM" id="MobiDB-lite"/>
    </source>
</evidence>
<keyword evidence="4" id="KW-1185">Reference proteome</keyword>
<name>A0AAD5RQ91_9PEZI</name>
<sequence length="559" mass="62206">MPRSLYKDPAAFAMEAGTIIAVVELGLRAIRQTVRIYNWASTDESSKSRIWQLHDAVQTFMEQLDQAREEVEDIESKARFLKAAADTIRDCTRFLDRYDPQGNGPNLLERGILTIDDTPLCVLHERIGRHQTQLSLFLLLELNRELRRRQSIPTPDHPIQPPNPDRQDSSSSSSLRTNYPGSQRTESVASSVASSGGTGCVTLSLKYYKESWDFPVSLAHSYYSSDAASLCVKFFHPDLVFTFIHEVPLNESGIPTSRLSHGKPCELGFLPINSTHVFRIIVNDQETRLTDIPTYKVRKGVDRFQIQSLLRGRTLLGSYRVTDVEVGRAEGGEGEVKIWENPSDPRHPTVSFPYRPKREFVHREFALGCFDAEAELHVRSCRLTLRKWGHKKGFSLSRTGSLYEGSGKPGLSRNAVTPDSVAFQFEAEDARKEFLKISAKAHKHGRYNTATSRAHSMVSTSTQATLVNETISEASAPEYTTQRAARLEVAPNTSFDTAIWNPETATAVPSPGLVCAEPGPEIEHTDILALQYATMGYPQFDAGSGGAIATQGYSSGYYP</sequence>
<dbReference type="EMBL" id="JAKWBI020000179">
    <property type="protein sequence ID" value="KAJ2900104.1"/>
    <property type="molecule type" value="Genomic_DNA"/>
</dbReference>
<accession>A0AAD5RQ91</accession>